<dbReference type="EMBL" id="KV426144">
    <property type="protein sequence ID" value="KZV86800.1"/>
    <property type="molecule type" value="Genomic_DNA"/>
</dbReference>
<feature type="region of interest" description="Disordered" evidence="1">
    <location>
        <begin position="1"/>
        <end position="25"/>
    </location>
</feature>
<protein>
    <submittedName>
        <fullName evidence="2">Uncharacterized protein</fullName>
    </submittedName>
</protein>
<keyword evidence="3" id="KW-1185">Reference proteome</keyword>
<accession>A0A165EF89</accession>
<dbReference type="Proteomes" id="UP000077266">
    <property type="component" value="Unassembled WGS sequence"/>
</dbReference>
<sequence length="105" mass="11577">MDLTTSSRRMLRSTFSPSTRASTSNKNRELLLSHLCLAHLLLHGVLLGTQSPECPSRHHVARLVPLQFPPSGAGRDICPPRACNTLLVHYDAHPPYRLGSRTGLD</sequence>
<evidence type="ECO:0000313" key="2">
    <source>
        <dbReference type="EMBL" id="KZV86800.1"/>
    </source>
</evidence>
<name>A0A165EF89_EXIGL</name>
<evidence type="ECO:0000313" key="3">
    <source>
        <dbReference type="Proteomes" id="UP000077266"/>
    </source>
</evidence>
<gene>
    <name evidence="2" type="ORF">EXIGLDRAFT_217295</name>
</gene>
<evidence type="ECO:0000256" key="1">
    <source>
        <dbReference type="SAM" id="MobiDB-lite"/>
    </source>
</evidence>
<organism evidence="2 3">
    <name type="scientific">Exidia glandulosa HHB12029</name>
    <dbReference type="NCBI Taxonomy" id="1314781"/>
    <lineage>
        <taxon>Eukaryota</taxon>
        <taxon>Fungi</taxon>
        <taxon>Dikarya</taxon>
        <taxon>Basidiomycota</taxon>
        <taxon>Agaricomycotina</taxon>
        <taxon>Agaricomycetes</taxon>
        <taxon>Auriculariales</taxon>
        <taxon>Exidiaceae</taxon>
        <taxon>Exidia</taxon>
    </lineage>
</organism>
<dbReference type="InParanoid" id="A0A165EF89"/>
<reference evidence="2 3" key="1">
    <citation type="journal article" date="2016" name="Mol. Biol. Evol.">
        <title>Comparative Genomics of Early-Diverging Mushroom-Forming Fungi Provides Insights into the Origins of Lignocellulose Decay Capabilities.</title>
        <authorList>
            <person name="Nagy L.G."/>
            <person name="Riley R."/>
            <person name="Tritt A."/>
            <person name="Adam C."/>
            <person name="Daum C."/>
            <person name="Floudas D."/>
            <person name="Sun H."/>
            <person name="Yadav J.S."/>
            <person name="Pangilinan J."/>
            <person name="Larsson K.H."/>
            <person name="Matsuura K."/>
            <person name="Barry K."/>
            <person name="Labutti K."/>
            <person name="Kuo R."/>
            <person name="Ohm R.A."/>
            <person name="Bhattacharya S.S."/>
            <person name="Shirouzu T."/>
            <person name="Yoshinaga Y."/>
            <person name="Martin F.M."/>
            <person name="Grigoriev I.V."/>
            <person name="Hibbett D.S."/>
        </authorList>
    </citation>
    <scope>NUCLEOTIDE SEQUENCE [LARGE SCALE GENOMIC DNA]</scope>
    <source>
        <strain evidence="2 3">HHB12029</strain>
    </source>
</reference>
<dbReference type="AlphaFoldDB" id="A0A165EF89"/>
<proteinExistence type="predicted"/>